<dbReference type="AlphaFoldDB" id="A0A6G1IZS5"/>
<dbReference type="PANTHER" id="PTHR38048:SF2">
    <property type="entry name" value="HEMERYTHRIN-LIKE DOMAIN-CONTAINING PROTEIN"/>
    <property type="match status" value="1"/>
</dbReference>
<sequence>MSTTQTITIEPEAEFSTMSNRPSNSPKYSWELGPMKLIPTPYHQTGATDDFTAAASEMALVHNCIVRCFNSIYLQAPHIPASEHANFVRYCIAAYESLHAHHHGEEEHFFPDVERLTGEKGIMEVNVEQHKLFETGFVNWGNWLYLIDSKKNTFSASTCVTLMDDFLVPLSTHLSDEIETLVSLQKYSDVLDIKAMMEAEGQKVMGSMSKTTQLPCFFLNHDPSFEGAWHSFPPVPPPLRWFLRSVCSRWHGEWWKFSTVGFDGRARELRFRGEK</sequence>
<protein>
    <recommendedName>
        <fullName evidence="1">Hemerythrin-like domain-containing protein</fullName>
    </recommendedName>
</protein>
<reference evidence="2" key="1">
    <citation type="journal article" date="2020" name="Stud. Mycol.">
        <title>101 Dothideomycetes genomes: a test case for predicting lifestyles and emergence of pathogens.</title>
        <authorList>
            <person name="Haridas S."/>
            <person name="Albert R."/>
            <person name="Binder M."/>
            <person name="Bloem J."/>
            <person name="Labutti K."/>
            <person name="Salamov A."/>
            <person name="Andreopoulos B."/>
            <person name="Baker S."/>
            <person name="Barry K."/>
            <person name="Bills G."/>
            <person name="Bluhm B."/>
            <person name="Cannon C."/>
            <person name="Castanera R."/>
            <person name="Culley D."/>
            <person name="Daum C."/>
            <person name="Ezra D."/>
            <person name="Gonzalez J."/>
            <person name="Henrissat B."/>
            <person name="Kuo A."/>
            <person name="Liang C."/>
            <person name="Lipzen A."/>
            <person name="Lutzoni F."/>
            <person name="Magnuson J."/>
            <person name="Mondo S."/>
            <person name="Nolan M."/>
            <person name="Ohm R."/>
            <person name="Pangilinan J."/>
            <person name="Park H.-J."/>
            <person name="Ramirez L."/>
            <person name="Alfaro M."/>
            <person name="Sun H."/>
            <person name="Tritt A."/>
            <person name="Yoshinaga Y."/>
            <person name="Zwiers L.-H."/>
            <person name="Turgeon B."/>
            <person name="Goodwin S."/>
            <person name="Spatafora J."/>
            <person name="Crous P."/>
            <person name="Grigoriev I."/>
        </authorList>
    </citation>
    <scope>NUCLEOTIDE SEQUENCE</scope>
    <source>
        <strain evidence="2">CBS 122367</strain>
    </source>
</reference>
<evidence type="ECO:0000313" key="2">
    <source>
        <dbReference type="EMBL" id="KAF2683754.1"/>
    </source>
</evidence>
<feature type="domain" description="Hemerythrin-like" evidence="1">
    <location>
        <begin position="60"/>
        <end position="182"/>
    </location>
</feature>
<dbReference type="OrthoDB" id="58416at2759"/>
<dbReference type="Gene3D" id="1.20.120.520">
    <property type="entry name" value="nmb1532 protein domain like"/>
    <property type="match status" value="1"/>
</dbReference>
<dbReference type="EMBL" id="MU005583">
    <property type="protein sequence ID" value="KAF2683754.1"/>
    <property type="molecule type" value="Genomic_DNA"/>
</dbReference>
<proteinExistence type="predicted"/>
<accession>A0A6G1IZS5</accession>
<evidence type="ECO:0000259" key="1">
    <source>
        <dbReference type="Pfam" id="PF01814"/>
    </source>
</evidence>
<dbReference type="PANTHER" id="PTHR38048">
    <property type="entry name" value="EXPRESSED PROTEIN"/>
    <property type="match status" value="1"/>
</dbReference>
<dbReference type="InterPro" id="IPR053206">
    <property type="entry name" value="Dimeric_xanthone_biosynth"/>
</dbReference>
<keyword evidence="3" id="KW-1185">Reference proteome</keyword>
<name>A0A6G1IZS5_9PLEO</name>
<evidence type="ECO:0000313" key="3">
    <source>
        <dbReference type="Proteomes" id="UP000799291"/>
    </source>
</evidence>
<organism evidence="2 3">
    <name type="scientific">Lentithecium fluviatile CBS 122367</name>
    <dbReference type="NCBI Taxonomy" id="1168545"/>
    <lineage>
        <taxon>Eukaryota</taxon>
        <taxon>Fungi</taxon>
        <taxon>Dikarya</taxon>
        <taxon>Ascomycota</taxon>
        <taxon>Pezizomycotina</taxon>
        <taxon>Dothideomycetes</taxon>
        <taxon>Pleosporomycetidae</taxon>
        <taxon>Pleosporales</taxon>
        <taxon>Massarineae</taxon>
        <taxon>Lentitheciaceae</taxon>
        <taxon>Lentithecium</taxon>
    </lineage>
</organism>
<gene>
    <name evidence="2" type="ORF">K458DRAFT_42110</name>
</gene>
<dbReference type="InterPro" id="IPR012312">
    <property type="entry name" value="Hemerythrin-like"/>
</dbReference>
<dbReference type="Proteomes" id="UP000799291">
    <property type="component" value="Unassembled WGS sequence"/>
</dbReference>
<dbReference type="Pfam" id="PF01814">
    <property type="entry name" value="Hemerythrin"/>
    <property type="match status" value="1"/>
</dbReference>